<dbReference type="SUPFAM" id="SSF55729">
    <property type="entry name" value="Acyl-CoA N-acyltransferases (Nat)"/>
    <property type="match status" value="1"/>
</dbReference>
<dbReference type="PROSITE" id="PS51186">
    <property type="entry name" value="GNAT"/>
    <property type="match status" value="1"/>
</dbReference>
<dbReference type="EMBL" id="QPJD01000060">
    <property type="protein sequence ID" value="RCW39624.1"/>
    <property type="molecule type" value="Genomic_DNA"/>
</dbReference>
<dbReference type="Proteomes" id="UP000252415">
    <property type="component" value="Unassembled WGS sequence"/>
</dbReference>
<sequence>MDVDKIFLNPPVFETERLILRKLEMSDAKKYFEFATDPVVSVETLWDRHITVNDTIHYLQKVMHKFESKQAIRWGVINKLNNKLIGRTGLISIDSVHEKAEIGYALSSEYWNQGIITEATRKIIHYSFLEVGINRIEARCNYNNTGSYCVLEKLGMTYEGTLRSQLKIKGKFIDQRIYSVLRSNYVPIQD</sequence>
<dbReference type="PANTHER" id="PTHR43792">
    <property type="entry name" value="GNAT FAMILY, PUTATIVE (AFU_ORTHOLOGUE AFUA_3G00765)-RELATED-RELATED"/>
    <property type="match status" value="1"/>
</dbReference>
<dbReference type="InterPro" id="IPR000182">
    <property type="entry name" value="GNAT_dom"/>
</dbReference>
<dbReference type="GO" id="GO:0008999">
    <property type="term" value="F:protein-N-terminal-alanine acetyltransferase activity"/>
    <property type="evidence" value="ECO:0007669"/>
    <property type="project" value="TreeGrafter"/>
</dbReference>
<proteinExistence type="predicted"/>
<dbReference type="OrthoDB" id="9785602at2"/>
<evidence type="ECO:0000313" key="2">
    <source>
        <dbReference type="EMBL" id="RCW39624.1"/>
    </source>
</evidence>
<dbReference type="AlphaFoldDB" id="A0A368VIY7"/>
<dbReference type="GO" id="GO:0005737">
    <property type="term" value="C:cytoplasm"/>
    <property type="evidence" value="ECO:0007669"/>
    <property type="project" value="TreeGrafter"/>
</dbReference>
<gene>
    <name evidence="2" type="ORF">DFP97_1604</name>
</gene>
<dbReference type="Gene3D" id="3.40.630.30">
    <property type="match status" value="1"/>
</dbReference>
<name>A0A368VIY7_9BACL</name>
<evidence type="ECO:0000313" key="3">
    <source>
        <dbReference type="Proteomes" id="UP000252415"/>
    </source>
</evidence>
<dbReference type="InterPro" id="IPR051531">
    <property type="entry name" value="N-acetyltransferase"/>
</dbReference>
<feature type="domain" description="N-acetyltransferase" evidence="1">
    <location>
        <begin position="18"/>
        <end position="174"/>
    </location>
</feature>
<reference evidence="2 3" key="1">
    <citation type="submission" date="2018-07" db="EMBL/GenBank/DDBJ databases">
        <title>Genomic Encyclopedia of Type Strains, Phase III (KMG-III): the genomes of soil and plant-associated and newly described type strains.</title>
        <authorList>
            <person name="Whitman W."/>
        </authorList>
    </citation>
    <scope>NUCLEOTIDE SEQUENCE [LARGE SCALE GENOMIC DNA]</scope>
    <source>
        <strain evidence="2 3">CECT 7506</strain>
    </source>
</reference>
<comment type="caution">
    <text evidence="2">The sequence shown here is derived from an EMBL/GenBank/DDBJ whole genome shotgun (WGS) entry which is preliminary data.</text>
</comment>
<organism evidence="2 3">
    <name type="scientific">Paenibacillus prosopidis</name>
    <dbReference type="NCBI Taxonomy" id="630520"/>
    <lineage>
        <taxon>Bacteria</taxon>
        <taxon>Bacillati</taxon>
        <taxon>Bacillota</taxon>
        <taxon>Bacilli</taxon>
        <taxon>Bacillales</taxon>
        <taxon>Paenibacillaceae</taxon>
        <taxon>Paenibacillus</taxon>
    </lineage>
</organism>
<evidence type="ECO:0000259" key="1">
    <source>
        <dbReference type="PROSITE" id="PS51186"/>
    </source>
</evidence>
<keyword evidence="2" id="KW-0808">Transferase</keyword>
<protein>
    <submittedName>
        <fullName evidence="2">Ribosomal-protein-alanine N-acetyltransferase</fullName>
    </submittedName>
</protein>
<keyword evidence="3" id="KW-1185">Reference proteome</keyword>
<dbReference type="InterPro" id="IPR016181">
    <property type="entry name" value="Acyl_CoA_acyltransferase"/>
</dbReference>
<dbReference type="Pfam" id="PF13302">
    <property type="entry name" value="Acetyltransf_3"/>
    <property type="match status" value="1"/>
</dbReference>
<dbReference type="RefSeq" id="WP_114384346.1">
    <property type="nucleotide sequence ID" value="NZ_QPJD01000060.1"/>
</dbReference>
<dbReference type="PANTHER" id="PTHR43792:SF9">
    <property type="entry name" value="RIBOSOMAL-PROTEIN-ALANINE ACETYLTRANSFERASE"/>
    <property type="match status" value="1"/>
</dbReference>
<accession>A0A368VIY7</accession>